<evidence type="ECO:0000256" key="15">
    <source>
        <dbReference type="ARBA" id="ARBA00048238"/>
    </source>
</evidence>
<comment type="similarity">
    <text evidence="3 19">In the N-terminal section; belongs to the NnrE/AIBP family.</text>
</comment>
<dbReference type="RefSeq" id="WP_196954246.1">
    <property type="nucleotide sequence ID" value="NZ_JADWYK010000003.1"/>
</dbReference>
<keyword evidence="5 18" id="KW-0479">Metal-binding</keyword>
<keyword evidence="10 17" id="KW-0520">NAD</keyword>
<feature type="domain" description="YjeF C-terminal" evidence="20">
    <location>
        <begin position="223"/>
        <end position="496"/>
    </location>
</feature>
<comment type="catalytic activity">
    <reaction evidence="16 17 19">
        <text>(6S)-NADPHX + ADP = AMP + phosphate + NADPH + H(+)</text>
        <dbReference type="Rhea" id="RHEA:32235"/>
        <dbReference type="ChEBI" id="CHEBI:15378"/>
        <dbReference type="ChEBI" id="CHEBI:43474"/>
        <dbReference type="ChEBI" id="CHEBI:57783"/>
        <dbReference type="ChEBI" id="CHEBI:64076"/>
        <dbReference type="ChEBI" id="CHEBI:456215"/>
        <dbReference type="ChEBI" id="CHEBI:456216"/>
        <dbReference type="EC" id="4.2.1.136"/>
    </reaction>
</comment>
<keyword evidence="13" id="KW-0511">Multifunctional enzyme</keyword>
<dbReference type="InterPro" id="IPR004443">
    <property type="entry name" value="YjeF_N_dom"/>
</dbReference>
<evidence type="ECO:0000256" key="2">
    <source>
        <dbReference type="ARBA" id="ARBA00000909"/>
    </source>
</evidence>
<comment type="catalytic activity">
    <reaction evidence="15 17 19">
        <text>(6S)-NADHX + ADP = AMP + phosphate + NADH + H(+)</text>
        <dbReference type="Rhea" id="RHEA:32223"/>
        <dbReference type="ChEBI" id="CHEBI:15378"/>
        <dbReference type="ChEBI" id="CHEBI:43474"/>
        <dbReference type="ChEBI" id="CHEBI:57945"/>
        <dbReference type="ChEBI" id="CHEBI:64074"/>
        <dbReference type="ChEBI" id="CHEBI:456215"/>
        <dbReference type="ChEBI" id="CHEBI:456216"/>
        <dbReference type="EC" id="4.2.1.136"/>
    </reaction>
</comment>
<sequence length="502" mass="52783">MKILSAAQTRALDQATIQDEGIMSLELMERAATAFTEWLLNRLSAGREVHIFCGPGNNGGDGLAAARLLHQAGQPVRVWLLPAARDSADFTANRHRLPPEVPCAELNTRSLPELPASAVVVDALFGTGLSRPLTDEAATVVQHINHSAASIVAVDMPSGLLTDAPQPAGSVVVRARYTVSFELPKLAFFLPQNAEFVGLWEVLPIGLDEGLIHNTPVDNHTIDLKLLTNRLPARQKFGHKGTYGHALLLAGSYGKVGAAVLAARACLHGGVGLLTLGVPTVGYDIVQTAVPEAMALPGIGQEHVTSLPDLAPYSAVGIGPGLGQHDDSHAALEKLLRTATVPLVLDADALNLLGANRALLDLLPPDAILTPHPREFERLTQPACHDYHRLELLRAFCHRHQCYVVLKGAHTCVGTPAGDLYFNTTGNAGMATGGSGDVLTGLLTALRAQKLSALDACLVGVYAHGRAGDLAAQQLGEMGLAAGDIVTHLGPALQKLVTPSGF</sequence>
<organism evidence="22 23">
    <name type="scientific">Hymenobacter guriensis</name>
    <dbReference type="NCBI Taxonomy" id="2793065"/>
    <lineage>
        <taxon>Bacteria</taxon>
        <taxon>Pseudomonadati</taxon>
        <taxon>Bacteroidota</taxon>
        <taxon>Cytophagia</taxon>
        <taxon>Cytophagales</taxon>
        <taxon>Hymenobacteraceae</taxon>
        <taxon>Hymenobacter</taxon>
    </lineage>
</organism>
<keyword evidence="23" id="KW-1185">Reference proteome</keyword>
<evidence type="ECO:0000256" key="5">
    <source>
        <dbReference type="ARBA" id="ARBA00022723"/>
    </source>
</evidence>
<evidence type="ECO:0000256" key="13">
    <source>
        <dbReference type="ARBA" id="ARBA00023268"/>
    </source>
</evidence>
<feature type="binding site" evidence="17">
    <location>
        <position position="436"/>
    </location>
    <ligand>
        <name>AMP</name>
        <dbReference type="ChEBI" id="CHEBI:456215"/>
    </ligand>
</feature>
<feature type="binding site" evidence="18">
    <location>
        <position position="155"/>
    </location>
    <ligand>
        <name>(6S)-NADPHX</name>
        <dbReference type="ChEBI" id="CHEBI:64076"/>
    </ligand>
</feature>
<comment type="caution">
    <text evidence="18">Lacks conserved residue(s) required for the propagation of feature annotation.</text>
</comment>
<dbReference type="PIRSF" id="PIRSF017184">
    <property type="entry name" value="Nnr"/>
    <property type="match status" value="1"/>
</dbReference>
<evidence type="ECO:0000256" key="11">
    <source>
        <dbReference type="ARBA" id="ARBA00023235"/>
    </source>
</evidence>
<evidence type="ECO:0000256" key="17">
    <source>
        <dbReference type="HAMAP-Rule" id="MF_01965"/>
    </source>
</evidence>
<keyword evidence="8 17" id="KW-0521">NADP</keyword>
<dbReference type="CDD" id="cd01171">
    <property type="entry name" value="YXKO-related"/>
    <property type="match status" value="1"/>
</dbReference>
<evidence type="ECO:0000256" key="19">
    <source>
        <dbReference type="PIRNR" id="PIRNR017184"/>
    </source>
</evidence>
<comment type="function">
    <text evidence="17">Catalyzes the dehydration of the S-form of NAD(P)HX at the expense of ADP, which is converted to AMP. Together with NAD(P)HX epimerase, which catalyzes the epimerization of the S- and R-forms, the enzyme allows the repair of both epimers of NAD(P)HX, a damaged form of NAD(P)H that is a result of enzymatic or heat-dependent hydration.</text>
</comment>
<gene>
    <name evidence="17" type="primary">nnrD</name>
    <name evidence="18" type="synonym">nnrE</name>
    <name evidence="22" type="ORF">I5L79_06650</name>
</gene>
<feature type="binding site" evidence="18">
    <location>
        <begin position="126"/>
        <end position="132"/>
    </location>
    <ligand>
        <name>(6S)-NADPHX</name>
        <dbReference type="ChEBI" id="CHEBI:64076"/>
    </ligand>
</feature>
<evidence type="ECO:0000256" key="6">
    <source>
        <dbReference type="ARBA" id="ARBA00022741"/>
    </source>
</evidence>
<feature type="binding site" evidence="17">
    <location>
        <position position="321"/>
    </location>
    <ligand>
        <name>(6S)-NADPHX</name>
        <dbReference type="ChEBI" id="CHEBI:64076"/>
    </ligand>
</feature>
<evidence type="ECO:0000259" key="20">
    <source>
        <dbReference type="PROSITE" id="PS51383"/>
    </source>
</evidence>
<protein>
    <recommendedName>
        <fullName evidence="19">Bifunctional NAD(P)H-hydrate repair enzyme</fullName>
    </recommendedName>
    <alternativeName>
        <fullName evidence="19">Nicotinamide nucleotide repair protein</fullName>
    </alternativeName>
    <domain>
        <recommendedName>
            <fullName evidence="19">ADP-dependent (S)-NAD(P)H-hydrate dehydratase</fullName>
            <ecNumber evidence="19">4.2.1.136</ecNumber>
        </recommendedName>
        <alternativeName>
            <fullName evidence="19">ADP-dependent NAD(P)HX dehydratase</fullName>
        </alternativeName>
    </domain>
    <domain>
        <recommendedName>
            <fullName evidence="19">NAD(P)H-hydrate epimerase</fullName>
            <ecNumber evidence="19">5.1.99.6</ecNumber>
        </recommendedName>
    </domain>
</protein>
<evidence type="ECO:0000256" key="18">
    <source>
        <dbReference type="HAMAP-Rule" id="MF_01966"/>
    </source>
</evidence>
<evidence type="ECO:0000256" key="9">
    <source>
        <dbReference type="ARBA" id="ARBA00022958"/>
    </source>
</evidence>
<feature type="binding site" evidence="17">
    <location>
        <position position="258"/>
    </location>
    <ligand>
        <name>(6S)-NADPHX</name>
        <dbReference type="ChEBI" id="CHEBI:64076"/>
    </ligand>
</feature>
<proteinExistence type="inferred from homology"/>
<dbReference type="InterPro" id="IPR036652">
    <property type="entry name" value="YjeF_N_dom_sf"/>
</dbReference>
<evidence type="ECO:0000256" key="14">
    <source>
        <dbReference type="ARBA" id="ARBA00025153"/>
    </source>
</evidence>
<keyword evidence="6 17" id="KW-0547">Nucleotide-binding</keyword>
<dbReference type="PROSITE" id="PS51383">
    <property type="entry name" value="YJEF_C_3"/>
    <property type="match status" value="1"/>
</dbReference>
<comment type="function">
    <text evidence="18">Catalyzes the epimerization of the S- and R-forms of NAD(P)HX, a damaged form of NAD(P)H that is a result of enzymatic or heat-dependent hydration. This is a prerequisite for the S-specific NAD(P)H-hydrate dehydratase to allow the repair of both epimers of NAD(P)HX.</text>
</comment>
<comment type="similarity">
    <text evidence="4 19">In the C-terminal section; belongs to the NnrD/CARKD family.</text>
</comment>
<dbReference type="InterPro" id="IPR030677">
    <property type="entry name" value="Nnr"/>
</dbReference>
<evidence type="ECO:0000256" key="4">
    <source>
        <dbReference type="ARBA" id="ARBA00009524"/>
    </source>
</evidence>
<keyword evidence="11 18" id="KW-0413">Isomerase</keyword>
<comment type="similarity">
    <text evidence="17">Belongs to the NnrD/CARKD family.</text>
</comment>
<dbReference type="HAMAP" id="MF_01966">
    <property type="entry name" value="NADHX_epimerase"/>
    <property type="match status" value="1"/>
</dbReference>
<dbReference type="NCBIfam" id="TIGR00197">
    <property type="entry name" value="yjeF_nterm"/>
    <property type="match status" value="1"/>
</dbReference>
<dbReference type="HAMAP" id="MF_01965">
    <property type="entry name" value="NADHX_dehydratase"/>
    <property type="match status" value="1"/>
</dbReference>
<dbReference type="PANTHER" id="PTHR12592:SF0">
    <property type="entry name" value="ATP-DEPENDENT (S)-NAD(P)H-HYDRATE DEHYDRATASE"/>
    <property type="match status" value="1"/>
</dbReference>
<evidence type="ECO:0000256" key="7">
    <source>
        <dbReference type="ARBA" id="ARBA00022840"/>
    </source>
</evidence>
<dbReference type="InterPro" id="IPR000631">
    <property type="entry name" value="CARKD"/>
</dbReference>
<dbReference type="InterPro" id="IPR029056">
    <property type="entry name" value="Ribokinase-like"/>
</dbReference>
<dbReference type="Gene3D" id="3.40.1190.20">
    <property type="match status" value="1"/>
</dbReference>
<dbReference type="EC" id="4.2.1.136" evidence="19"/>
<dbReference type="EC" id="5.1.99.6" evidence="19"/>
<dbReference type="Gene3D" id="3.40.50.10260">
    <property type="entry name" value="YjeF N-terminal domain"/>
    <property type="match status" value="1"/>
</dbReference>
<feature type="binding site" evidence="17">
    <location>
        <position position="372"/>
    </location>
    <ligand>
        <name>(6S)-NADPHX</name>
        <dbReference type="ChEBI" id="CHEBI:64076"/>
    </ligand>
</feature>
<keyword evidence="7 17" id="KW-0067">ATP-binding</keyword>
<dbReference type="SUPFAM" id="SSF53613">
    <property type="entry name" value="Ribokinase-like"/>
    <property type="match status" value="1"/>
</dbReference>
<name>A0ABS0KZI5_9BACT</name>
<dbReference type="PROSITE" id="PS51385">
    <property type="entry name" value="YJEF_N"/>
    <property type="match status" value="1"/>
</dbReference>
<evidence type="ECO:0000313" key="22">
    <source>
        <dbReference type="EMBL" id="MBG8553218.1"/>
    </source>
</evidence>
<feature type="binding site" evidence="17">
    <location>
        <begin position="407"/>
        <end position="411"/>
    </location>
    <ligand>
        <name>AMP</name>
        <dbReference type="ChEBI" id="CHEBI:456215"/>
    </ligand>
</feature>
<dbReference type="InterPro" id="IPR017953">
    <property type="entry name" value="Carbohydrate_kinase_pred_CS"/>
</dbReference>
<comment type="cofactor">
    <cofactor evidence="18 19">
        <name>K(+)</name>
        <dbReference type="ChEBI" id="CHEBI:29103"/>
    </cofactor>
    <text evidence="18 19">Binds 1 potassium ion per subunit.</text>
</comment>
<evidence type="ECO:0000313" key="23">
    <source>
        <dbReference type="Proteomes" id="UP000601099"/>
    </source>
</evidence>
<comment type="subunit">
    <text evidence="17">Homotetramer.</text>
</comment>
<dbReference type="Pfam" id="PF01256">
    <property type="entry name" value="Carb_kinase"/>
    <property type="match status" value="1"/>
</dbReference>
<dbReference type="EMBL" id="JADWYK010000003">
    <property type="protein sequence ID" value="MBG8553218.1"/>
    <property type="molecule type" value="Genomic_DNA"/>
</dbReference>
<evidence type="ECO:0000256" key="1">
    <source>
        <dbReference type="ARBA" id="ARBA00000013"/>
    </source>
</evidence>
<feature type="binding site" evidence="18">
    <location>
        <begin position="57"/>
        <end position="61"/>
    </location>
    <ligand>
        <name>(6S)-NADPHX</name>
        <dbReference type="ChEBI" id="CHEBI:64076"/>
    </ligand>
</feature>
<dbReference type="PANTHER" id="PTHR12592">
    <property type="entry name" value="ATP-DEPENDENT (S)-NAD(P)H-HYDRATE DEHYDRATASE FAMILY MEMBER"/>
    <property type="match status" value="1"/>
</dbReference>
<reference evidence="22 23" key="1">
    <citation type="submission" date="2020-11" db="EMBL/GenBank/DDBJ databases">
        <title>Hymenobacter sp.</title>
        <authorList>
            <person name="Kim M.K."/>
        </authorList>
    </citation>
    <scope>NUCLEOTIDE SEQUENCE [LARGE SCALE GENOMIC DNA]</scope>
    <source>
        <strain evidence="22 23">BT594</strain>
    </source>
</reference>
<feature type="domain" description="YjeF N-terminal" evidence="21">
    <location>
        <begin position="9"/>
        <end position="213"/>
    </location>
</feature>
<keyword evidence="12 17" id="KW-0456">Lyase</keyword>
<accession>A0ABS0KZI5</accession>
<dbReference type="Pfam" id="PF03853">
    <property type="entry name" value="YjeF_N"/>
    <property type="match status" value="1"/>
</dbReference>
<keyword evidence="9 18" id="KW-0630">Potassium</keyword>
<dbReference type="PROSITE" id="PS01050">
    <property type="entry name" value="YJEF_C_2"/>
    <property type="match status" value="1"/>
</dbReference>
<comment type="similarity">
    <text evidence="18">Belongs to the NnrE/AIBP family.</text>
</comment>
<evidence type="ECO:0000256" key="3">
    <source>
        <dbReference type="ARBA" id="ARBA00006001"/>
    </source>
</evidence>
<evidence type="ECO:0000256" key="10">
    <source>
        <dbReference type="ARBA" id="ARBA00023027"/>
    </source>
</evidence>
<comment type="catalytic activity">
    <reaction evidence="2 18 19">
        <text>(6R)-NADPHX = (6S)-NADPHX</text>
        <dbReference type="Rhea" id="RHEA:32227"/>
        <dbReference type="ChEBI" id="CHEBI:64076"/>
        <dbReference type="ChEBI" id="CHEBI:64077"/>
        <dbReference type="EC" id="5.1.99.6"/>
    </reaction>
</comment>
<evidence type="ECO:0000256" key="8">
    <source>
        <dbReference type="ARBA" id="ARBA00022857"/>
    </source>
</evidence>
<evidence type="ECO:0000256" key="16">
    <source>
        <dbReference type="ARBA" id="ARBA00049209"/>
    </source>
</evidence>
<comment type="catalytic activity">
    <reaction evidence="1 18 19">
        <text>(6R)-NADHX = (6S)-NADHX</text>
        <dbReference type="Rhea" id="RHEA:32215"/>
        <dbReference type="ChEBI" id="CHEBI:64074"/>
        <dbReference type="ChEBI" id="CHEBI:64075"/>
        <dbReference type="EC" id="5.1.99.6"/>
    </reaction>
</comment>
<comment type="function">
    <text evidence="14 19">Bifunctional enzyme that catalyzes the epimerization of the S- and R-forms of NAD(P)HX and the dehydration of the S-form of NAD(P)HX at the expense of ADP, which is converted to AMP. This allows the repair of both epimers of NAD(P)HX, a damaged form of NAD(P)H that is a result of enzymatic or heat-dependent hydration.</text>
</comment>
<dbReference type="Proteomes" id="UP000601099">
    <property type="component" value="Unassembled WGS sequence"/>
</dbReference>
<dbReference type="SUPFAM" id="SSF64153">
    <property type="entry name" value="YjeF N-terminal domain-like"/>
    <property type="match status" value="1"/>
</dbReference>
<comment type="cofactor">
    <cofactor evidence="17">
        <name>Mg(2+)</name>
        <dbReference type="ChEBI" id="CHEBI:18420"/>
    </cofactor>
</comment>
<feature type="binding site" evidence="18">
    <location>
        <position position="158"/>
    </location>
    <ligand>
        <name>K(+)</name>
        <dbReference type="ChEBI" id="CHEBI:29103"/>
    </ligand>
</feature>
<dbReference type="NCBIfam" id="TIGR00196">
    <property type="entry name" value="yjeF_cterm"/>
    <property type="match status" value="1"/>
</dbReference>
<evidence type="ECO:0000259" key="21">
    <source>
        <dbReference type="PROSITE" id="PS51385"/>
    </source>
</evidence>
<feature type="binding site" evidence="17">
    <location>
        <position position="437"/>
    </location>
    <ligand>
        <name>(6S)-NADPHX</name>
        <dbReference type="ChEBI" id="CHEBI:64076"/>
    </ligand>
</feature>
<evidence type="ECO:0000256" key="12">
    <source>
        <dbReference type="ARBA" id="ARBA00023239"/>
    </source>
</evidence>
<feature type="binding site" evidence="18">
    <location>
        <position position="122"/>
    </location>
    <ligand>
        <name>K(+)</name>
        <dbReference type="ChEBI" id="CHEBI:29103"/>
    </ligand>
</feature>
<feature type="binding site" evidence="18">
    <location>
        <position position="58"/>
    </location>
    <ligand>
        <name>K(+)</name>
        <dbReference type="ChEBI" id="CHEBI:29103"/>
    </ligand>
</feature>
<comment type="caution">
    <text evidence="22">The sequence shown here is derived from an EMBL/GenBank/DDBJ whole genome shotgun (WGS) entry which is preliminary data.</text>
</comment>